<sequence>MISQLFGTDNTAGTTKLPRIPTRIEDLDPADFASTSNNPYIVQEKNISDILCEYQKAIAAKNNKEGLIVELNTHELLALNNVLLIKHGQHSKMMLDFFSEDTLKNIKLDLIDRFKIEDIDFNKNIRDKLDDILKVS</sequence>
<dbReference type="Proteomes" id="UP001476247">
    <property type="component" value="Unassembled WGS sequence"/>
</dbReference>
<reference evidence="1 2" key="1">
    <citation type="submission" date="2024-04" db="EMBL/GenBank/DDBJ databases">
        <title>genome sequences of Mucor flavus KT1a and Helicostylum pulchrum KT1b strains isolation_sourced from the surface of a dry-aged beef.</title>
        <authorList>
            <person name="Toyotome T."/>
            <person name="Hosono M."/>
            <person name="Torimaru M."/>
            <person name="Fukuda K."/>
            <person name="Mikami N."/>
        </authorList>
    </citation>
    <scope>NUCLEOTIDE SEQUENCE [LARGE SCALE GENOMIC DNA]</scope>
    <source>
        <strain evidence="1 2">KT1b</strain>
    </source>
</reference>
<protein>
    <submittedName>
        <fullName evidence="1">Uncharacterized protein</fullName>
    </submittedName>
</protein>
<evidence type="ECO:0000313" key="2">
    <source>
        <dbReference type="Proteomes" id="UP001476247"/>
    </source>
</evidence>
<accession>A0ABP9XZT9</accession>
<comment type="caution">
    <text evidence="1">The sequence shown here is derived from an EMBL/GenBank/DDBJ whole genome shotgun (WGS) entry which is preliminary data.</text>
</comment>
<name>A0ABP9XZT9_9FUNG</name>
<organism evidence="1 2">
    <name type="scientific">Helicostylum pulchrum</name>
    <dbReference type="NCBI Taxonomy" id="562976"/>
    <lineage>
        <taxon>Eukaryota</taxon>
        <taxon>Fungi</taxon>
        <taxon>Fungi incertae sedis</taxon>
        <taxon>Mucoromycota</taxon>
        <taxon>Mucoromycotina</taxon>
        <taxon>Mucoromycetes</taxon>
        <taxon>Mucorales</taxon>
        <taxon>Mucorineae</taxon>
        <taxon>Mucoraceae</taxon>
        <taxon>Helicostylum</taxon>
    </lineage>
</organism>
<evidence type="ECO:0000313" key="1">
    <source>
        <dbReference type="EMBL" id="GAA5799945.1"/>
    </source>
</evidence>
<dbReference type="EMBL" id="BAABUJ010000014">
    <property type="protein sequence ID" value="GAA5799945.1"/>
    <property type="molecule type" value="Genomic_DNA"/>
</dbReference>
<keyword evidence="2" id="KW-1185">Reference proteome</keyword>
<proteinExistence type="predicted"/>
<gene>
    <name evidence="1" type="ORF">HPULCUR_005366</name>
</gene>